<comment type="caution">
    <text evidence="1">The sequence shown here is derived from an EMBL/GenBank/DDBJ whole genome shotgun (WGS) entry which is preliminary data.</text>
</comment>
<evidence type="ECO:0000313" key="1">
    <source>
        <dbReference type="EMBL" id="MFC3714318.1"/>
    </source>
</evidence>
<sequence length="139" mass="15742">MDLPLATELKCLLRRRGSQIGEHEGYDLGELAHFLIVQAGDDLAYAEATLGFSPLANLVDGARYRESDFTPSWECIEEYGGWFELTFVLSDDGYGAVLFVEEAEDVDPELLSLCREYSDEQRRRPMIDRCCEVQAAHSR</sequence>
<keyword evidence="2" id="KW-1185">Reference proteome</keyword>
<protein>
    <submittedName>
        <fullName evidence="1">Uncharacterized protein</fullName>
    </submittedName>
</protein>
<dbReference type="RefSeq" id="WP_380863702.1">
    <property type="nucleotide sequence ID" value="NZ_JBHRXV010000014.1"/>
</dbReference>
<reference evidence="2" key="1">
    <citation type="journal article" date="2019" name="Int. J. Syst. Evol. Microbiol.">
        <title>The Global Catalogue of Microorganisms (GCM) 10K type strain sequencing project: providing services to taxonomists for standard genome sequencing and annotation.</title>
        <authorList>
            <consortium name="The Broad Institute Genomics Platform"/>
            <consortium name="The Broad Institute Genome Sequencing Center for Infectious Disease"/>
            <person name="Wu L."/>
            <person name="Ma J."/>
        </authorList>
    </citation>
    <scope>NUCLEOTIDE SEQUENCE [LARGE SCALE GENOMIC DNA]</scope>
    <source>
        <strain evidence="2">KCTC 42644</strain>
    </source>
</reference>
<dbReference type="Proteomes" id="UP001595615">
    <property type="component" value="Unassembled WGS sequence"/>
</dbReference>
<dbReference type="EMBL" id="JBHRXV010000014">
    <property type="protein sequence ID" value="MFC3714318.1"/>
    <property type="molecule type" value="Genomic_DNA"/>
</dbReference>
<gene>
    <name evidence="1" type="ORF">ACFOMD_17245</name>
</gene>
<name>A0ABV7XEZ7_9SPHN</name>
<accession>A0ABV7XEZ7</accession>
<organism evidence="1 2">
    <name type="scientific">Sphingoaurantiacus capsulatus</name>
    <dbReference type="NCBI Taxonomy" id="1771310"/>
    <lineage>
        <taxon>Bacteria</taxon>
        <taxon>Pseudomonadati</taxon>
        <taxon>Pseudomonadota</taxon>
        <taxon>Alphaproteobacteria</taxon>
        <taxon>Sphingomonadales</taxon>
        <taxon>Sphingosinicellaceae</taxon>
        <taxon>Sphingoaurantiacus</taxon>
    </lineage>
</organism>
<evidence type="ECO:0000313" key="2">
    <source>
        <dbReference type="Proteomes" id="UP001595615"/>
    </source>
</evidence>
<proteinExistence type="predicted"/>